<dbReference type="InterPro" id="IPR051446">
    <property type="entry name" value="HTH_trans_reg/aminotransferase"/>
</dbReference>
<accession>A0A0M2R718</accession>
<keyword evidence="2" id="KW-0663">Pyridoxal phosphate</keyword>
<dbReference type="CDD" id="cd00609">
    <property type="entry name" value="AAT_like"/>
    <property type="match status" value="1"/>
</dbReference>
<evidence type="ECO:0000313" key="7">
    <source>
        <dbReference type="EMBL" id="KKJ76204.1"/>
    </source>
</evidence>
<evidence type="ECO:0000256" key="3">
    <source>
        <dbReference type="ARBA" id="ARBA00023015"/>
    </source>
</evidence>
<comment type="similarity">
    <text evidence="1">In the C-terminal section; belongs to the class-I pyridoxal-phosphate-dependent aminotransferase family.</text>
</comment>
<proteinExistence type="inferred from homology"/>
<keyword evidence="8" id="KW-1185">Reference proteome</keyword>
<dbReference type="STRING" id="1549748.WH95_14635"/>
<dbReference type="PROSITE" id="PS50949">
    <property type="entry name" value="HTH_GNTR"/>
    <property type="match status" value="1"/>
</dbReference>
<dbReference type="Gene3D" id="1.10.10.10">
    <property type="entry name" value="Winged helix-like DNA-binding domain superfamily/Winged helix DNA-binding domain"/>
    <property type="match status" value="1"/>
</dbReference>
<dbReference type="GO" id="GO:0003677">
    <property type="term" value="F:DNA binding"/>
    <property type="evidence" value="ECO:0007669"/>
    <property type="project" value="UniProtKB-KW"/>
</dbReference>
<dbReference type="SUPFAM" id="SSF46785">
    <property type="entry name" value="Winged helix' DNA-binding domain"/>
    <property type="match status" value="1"/>
</dbReference>
<dbReference type="InterPro" id="IPR015421">
    <property type="entry name" value="PyrdxlP-dep_Trfase_major"/>
</dbReference>
<dbReference type="Pfam" id="PF00392">
    <property type="entry name" value="GntR"/>
    <property type="match status" value="1"/>
</dbReference>
<dbReference type="PANTHER" id="PTHR46577:SF1">
    <property type="entry name" value="HTH-TYPE TRANSCRIPTIONAL REGULATORY PROTEIN GABR"/>
    <property type="match status" value="1"/>
</dbReference>
<keyword evidence="3" id="KW-0805">Transcription regulation</keyword>
<dbReference type="SUPFAM" id="SSF53383">
    <property type="entry name" value="PLP-dependent transferases"/>
    <property type="match status" value="1"/>
</dbReference>
<feature type="domain" description="HTH gntR-type" evidence="6">
    <location>
        <begin position="15"/>
        <end position="83"/>
    </location>
</feature>
<dbReference type="CDD" id="cd07377">
    <property type="entry name" value="WHTH_GntR"/>
    <property type="match status" value="1"/>
</dbReference>
<dbReference type="EMBL" id="LANI01000021">
    <property type="protein sequence ID" value="KKJ76204.1"/>
    <property type="molecule type" value="Genomic_DNA"/>
</dbReference>
<name>A0A0M2R718_9PROT</name>
<dbReference type="GO" id="GO:0003700">
    <property type="term" value="F:DNA-binding transcription factor activity"/>
    <property type="evidence" value="ECO:0007669"/>
    <property type="project" value="InterPro"/>
</dbReference>
<dbReference type="GO" id="GO:0030170">
    <property type="term" value="F:pyridoxal phosphate binding"/>
    <property type="evidence" value="ECO:0007669"/>
    <property type="project" value="InterPro"/>
</dbReference>
<dbReference type="Pfam" id="PF00155">
    <property type="entry name" value="Aminotran_1_2"/>
    <property type="match status" value="1"/>
</dbReference>
<dbReference type="Gene3D" id="3.90.1150.10">
    <property type="entry name" value="Aspartate Aminotransferase, domain 1"/>
    <property type="match status" value="1"/>
</dbReference>
<evidence type="ECO:0000313" key="8">
    <source>
        <dbReference type="Proteomes" id="UP000034491"/>
    </source>
</evidence>
<dbReference type="Gene3D" id="3.40.640.10">
    <property type="entry name" value="Type I PLP-dependent aspartate aminotransferase-like (Major domain)"/>
    <property type="match status" value="1"/>
</dbReference>
<gene>
    <name evidence="7" type="ORF">WH95_14635</name>
</gene>
<dbReference type="Proteomes" id="UP000034491">
    <property type="component" value="Unassembled WGS sequence"/>
</dbReference>
<keyword evidence="5" id="KW-0804">Transcription</keyword>
<dbReference type="InterPro" id="IPR015422">
    <property type="entry name" value="PyrdxlP-dep_Trfase_small"/>
</dbReference>
<dbReference type="SMART" id="SM00345">
    <property type="entry name" value="HTH_GNTR"/>
    <property type="match status" value="1"/>
</dbReference>
<dbReference type="InterPro" id="IPR004839">
    <property type="entry name" value="Aminotransferase_I/II_large"/>
</dbReference>
<dbReference type="InterPro" id="IPR000524">
    <property type="entry name" value="Tscrpt_reg_HTH_GntR"/>
</dbReference>
<dbReference type="InterPro" id="IPR015424">
    <property type="entry name" value="PyrdxlP-dep_Trfase"/>
</dbReference>
<evidence type="ECO:0000256" key="1">
    <source>
        <dbReference type="ARBA" id="ARBA00005384"/>
    </source>
</evidence>
<evidence type="ECO:0000256" key="2">
    <source>
        <dbReference type="ARBA" id="ARBA00022898"/>
    </source>
</evidence>
<dbReference type="InterPro" id="IPR036390">
    <property type="entry name" value="WH_DNA-bd_sf"/>
</dbReference>
<evidence type="ECO:0000259" key="6">
    <source>
        <dbReference type="PROSITE" id="PS50949"/>
    </source>
</evidence>
<dbReference type="OrthoDB" id="9794015at2"/>
<reference evidence="7 8" key="1">
    <citation type="submission" date="2015-03" db="EMBL/GenBank/DDBJ databases">
        <title>Genome sequence of Kiloniella sp. P1-1, isolated from the gut microflora of Pacific white shrimp, Penaeus vannamei.</title>
        <authorList>
            <person name="Shao Z."/>
            <person name="Wang L."/>
            <person name="Li X."/>
        </authorList>
    </citation>
    <scope>NUCLEOTIDE SEQUENCE [LARGE SCALE GENOMIC DNA]</scope>
    <source>
        <strain evidence="7 8">P1-1</strain>
    </source>
</reference>
<protein>
    <recommendedName>
        <fullName evidence="6">HTH gntR-type domain-containing protein</fullName>
    </recommendedName>
</protein>
<organism evidence="7 8">
    <name type="scientific">Kiloniella litopenaei</name>
    <dbReference type="NCBI Taxonomy" id="1549748"/>
    <lineage>
        <taxon>Bacteria</taxon>
        <taxon>Pseudomonadati</taxon>
        <taxon>Pseudomonadota</taxon>
        <taxon>Alphaproteobacteria</taxon>
        <taxon>Rhodospirillales</taxon>
        <taxon>Kiloniellaceae</taxon>
        <taxon>Kiloniella</taxon>
    </lineage>
</organism>
<dbReference type="PANTHER" id="PTHR46577">
    <property type="entry name" value="HTH-TYPE TRANSCRIPTIONAL REGULATORY PROTEIN GABR"/>
    <property type="match status" value="1"/>
</dbReference>
<dbReference type="AlphaFoldDB" id="A0A0M2R718"/>
<evidence type="ECO:0000256" key="4">
    <source>
        <dbReference type="ARBA" id="ARBA00023125"/>
    </source>
</evidence>
<keyword evidence="4" id="KW-0238">DNA-binding</keyword>
<sequence length="480" mass="52834">MTILTLIAENKSDQGQKYAHLEQLFKGAIRDGILKPGEKLPPLRTAAWEAKCSLGTMSRVYSSLERKGLVNARVGQGTFVQEATNIGADVILPNPLQSQKAPLVNTGQATDLGQMIDLGMNAIANDWGEEIIRWALQRTSTKASSFNLMTYRDGFGDTQQKLALRAFLPPLLQEIGEDRILINHGAQNGVYTALGRLTTPGDTICLEPLSYPGVRAAISQLGLSNITVETDEFGICPISFEQHCKKGRIRILVTTATGHNPTCITTPLSRRKEIGLIAQKYDVLIIEDDIYGFLYPDAPPPYAHLFPEQTIYLSGLAKRISPSLRIGFAIAPPHITMLMAQGITAQTWMVSPILINAAIEIAGRQDDLISFLEEIRKEAKQRHDLTIRTLSPYATSLKICQSHAWIEFSQDISIPQLVRRAAEAGVHILDGNRFANNATAGKHNVRLSIMAPETAQKLEKALIKLKTVLSNPNETSCDFF</sequence>
<dbReference type="InterPro" id="IPR036388">
    <property type="entry name" value="WH-like_DNA-bd_sf"/>
</dbReference>
<evidence type="ECO:0000256" key="5">
    <source>
        <dbReference type="ARBA" id="ARBA00023163"/>
    </source>
</evidence>
<comment type="caution">
    <text evidence="7">The sequence shown here is derived from an EMBL/GenBank/DDBJ whole genome shotgun (WGS) entry which is preliminary data.</text>
</comment>